<reference evidence="1 2" key="1">
    <citation type="journal article" date="2018" name="Front. Microbiol.">
        <title>Genome-Wide Analysis of Corynespora cassiicola Leaf Fall Disease Putative Effectors.</title>
        <authorList>
            <person name="Lopez D."/>
            <person name="Ribeiro S."/>
            <person name="Label P."/>
            <person name="Fumanal B."/>
            <person name="Venisse J.S."/>
            <person name="Kohler A."/>
            <person name="de Oliveira R.R."/>
            <person name="Labutti K."/>
            <person name="Lipzen A."/>
            <person name="Lail K."/>
            <person name="Bauer D."/>
            <person name="Ohm R.A."/>
            <person name="Barry K.W."/>
            <person name="Spatafora J."/>
            <person name="Grigoriev I.V."/>
            <person name="Martin F.M."/>
            <person name="Pujade-Renaud V."/>
        </authorList>
    </citation>
    <scope>NUCLEOTIDE SEQUENCE [LARGE SCALE GENOMIC DNA]</scope>
    <source>
        <strain evidence="1 2">Philippines</strain>
    </source>
</reference>
<name>A0A2T2NAY9_CORCC</name>
<accession>A0A2T2NAY9</accession>
<gene>
    <name evidence="1" type="ORF">BS50DRAFT_123304</name>
</gene>
<organism evidence="1 2">
    <name type="scientific">Corynespora cassiicola Philippines</name>
    <dbReference type="NCBI Taxonomy" id="1448308"/>
    <lineage>
        <taxon>Eukaryota</taxon>
        <taxon>Fungi</taxon>
        <taxon>Dikarya</taxon>
        <taxon>Ascomycota</taxon>
        <taxon>Pezizomycotina</taxon>
        <taxon>Dothideomycetes</taxon>
        <taxon>Pleosporomycetidae</taxon>
        <taxon>Pleosporales</taxon>
        <taxon>Corynesporascaceae</taxon>
        <taxon>Corynespora</taxon>
    </lineage>
</organism>
<keyword evidence="2" id="KW-1185">Reference proteome</keyword>
<dbReference type="Proteomes" id="UP000240883">
    <property type="component" value="Unassembled WGS sequence"/>
</dbReference>
<evidence type="ECO:0000313" key="2">
    <source>
        <dbReference type="Proteomes" id="UP000240883"/>
    </source>
</evidence>
<dbReference type="AlphaFoldDB" id="A0A2T2NAY9"/>
<proteinExistence type="predicted"/>
<protein>
    <submittedName>
        <fullName evidence="1">Uncharacterized protein</fullName>
    </submittedName>
</protein>
<sequence length="240" mass="25425">MGTYAALSSTESERTRTRDTALPRITHASHASRLLGRLRDGAVPTPVPRLVRCQDGTVAPLPEPLLILKRQQKRASCAPHADARTDRRPDGHRPLVLGCLAGRSCASRSVSFAWHPFRFVSLDGGGGLGFGECLLAGVDALLQGEGPHSLKSQAVHTLDSAILLPAVLSAFPLPSSSSWSSRPGCFCRARWAGSGRPLQQARLDVVWAPTGTPTRGGATVAMVEEGKGGSETGQLRRLSP</sequence>
<evidence type="ECO:0000313" key="1">
    <source>
        <dbReference type="EMBL" id="PSN62587.1"/>
    </source>
</evidence>
<dbReference type="EMBL" id="KZ678141">
    <property type="protein sequence ID" value="PSN62587.1"/>
    <property type="molecule type" value="Genomic_DNA"/>
</dbReference>